<dbReference type="GO" id="GO:0016491">
    <property type="term" value="F:oxidoreductase activity"/>
    <property type="evidence" value="ECO:0007669"/>
    <property type="project" value="UniProtKB-KW"/>
</dbReference>
<keyword evidence="3" id="KW-0862">Zinc</keyword>
<reference evidence="6" key="2">
    <citation type="submission" date="2020-09" db="EMBL/GenBank/DDBJ databases">
        <authorList>
            <person name="Sun Q."/>
            <person name="Zhou Y."/>
        </authorList>
    </citation>
    <scope>NUCLEOTIDE SEQUENCE</scope>
    <source>
        <strain evidence="6">CGMCC 4.7679</strain>
    </source>
</reference>
<evidence type="ECO:0000256" key="1">
    <source>
        <dbReference type="ARBA" id="ARBA00001947"/>
    </source>
</evidence>
<accession>A0A8H9IPZ1</accession>
<dbReference type="InterPro" id="IPR050129">
    <property type="entry name" value="Zn_alcohol_dh"/>
</dbReference>
<evidence type="ECO:0000256" key="3">
    <source>
        <dbReference type="ARBA" id="ARBA00022833"/>
    </source>
</evidence>
<dbReference type="Gene3D" id="3.90.180.10">
    <property type="entry name" value="Medium-chain alcohol dehydrogenases, catalytic domain"/>
    <property type="match status" value="1"/>
</dbReference>
<evidence type="ECO:0000259" key="5">
    <source>
        <dbReference type="Pfam" id="PF08240"/>
    </source>
</evidence>
<keyword evidence="4" id="KW-0560">Oxidoreductase</keyword>
<keyword evidence="2" id="KW-0479">Metal-binding</keyword>
<evidence type="ECO:0000256" key="2">
    <source>
        <dbReference type="ARBA" id="ARBA00022723"/>
    </source>
</evidence>
<dbReference type="PANTHER" id="PTHR43401">
    <property type="entry name" value="L-THREONINE 3-DEHYDROGENASE"/>
    <property type="match status" value="1"/>
</dbReference>
<dbReference type="InterPro" id="IPR013154">
    <property type="entry name" value="ADH-like_N"/>
</dbReference>
<comment type="caution">
    <text evidence="6">The sequence shown here is derived from an EMBL/GenBank/DDBJ whole genome shotgun (WGS) entry which is preliminary data.</text>
</comment>
<dbReference type="SUPFAM" id="SSF50129">
    <property type="entry name" value="GroES-like"/>
    <property type="match status" value="1"/>
</dbReference>
<proteinExistence type="predicted"/>
<gene>
    <name evidence="6" type="ORF">GCM10017566_06930</name>
</gene>
<protein>
    <recommendedName>
        <fullName evidence="5">Alcohol dehydrogenase-like N-terminal domain-containing protein</fullName>
    </recommendedName>
</protein>
<dbReference type="AlphaFoldDB" id="A0A8H9IPZ1"/>
<sequence>MKAYRLYGDHDGRLVDVPVPSPKAGEVLVKVAATGVCGSDVHSLENAGRYGYPLPHTLGHETTGWVETLGDGVSGFEPGQPVALYSLLSCGKCGNCARGYANLCRTGFAAPLGGAVDGGMAEYVVAPAATSCRWAISTRWSRPRSPTRERRVTTP</sequence>
<evidence type="ECO:0000313" key="7">
    <source>
        <dbReference type="Proteomes" id="UP000658656"/>
    </source>
</evidence>
<reference evidence="6" key="1">
    <citation type="journal article" date="2014" name="Int. J. Syst. Evol. Microbiol.">
        <title>Complete genome sequence of Corynebacterium casei LMG S-19264T (=DSM 44701T), isolated from a smear-ripened cheese.</title>
        <authorList>
            <consortium name="US DOE Joint Genome Institute (JGI-PGF)"/>
            <person name="Walter F."/>
            <person name="Albersmeier A."/>
            <person name="Kalinowski J."/>
            <person name="Ruckert C."/>
        </authorList>
    </citation>
    <scope>NUCLEOTIDE SEQUENCE</scope>
    <source>
        <strain evidence="6">CGMCC 4.7679</strain>
    </source>
</reference>
<dbReference type="InterPro" id="IPR002328">
    <property type="entry name" value="ADH_Zn_CS"/>
</dbReference>
<dbReference type="PROSITE" id="PS00059">
    <property type="entry name" value="ADH_ZINC"/>
    <property type="match status" value="1"/>
</dbReference>
<dbReference type="Proteomes" id="UP000658656">
    <property type="component" value="Unassembled WGS sequence"/>
</dbReference>
<feature type="domain" description="Alcohol dehydrogenase-like N-terminal" evidence="5">
    <location>
        <begin position="24"/>
        <end position="130"/>
    </location>
</feature>
<evidence type="ECO:0000313" key="6">
    <source>
        <dbReference type="EMBL" id="GHF36441.1"/>
    </source>
</evidence>
<name>A0A8H9IPZ1_9PSEU</name>
<keyword evidence="7" id="KW-1185">Reference proteome</keyword>
<comment type="cofactor">
    <cofactor evidence="1">
        <name>Zn(2+)</name>
        <dbReference type="ChEBI" id="CHEBI:29105"/>
    </cofactor>
</comment>
<evidence type="ECO:0000256" key="4">
    <source>
        <dbReference type="ARBA" id="ARBA00023002"/>
    </source>
</evidence>
<dbReference type="GO" id="GO:0008270">
    <property type="term" value="F:zinc ion binding"/>
    <property type="evidence" value="ECO:0007669"/>
    <property type="project" value="InterPro"/>
</dbReference>
<dbReference type="PANTHER" id="PTHR43401:SF2">
    <property type="entry name" value="L-THREONINE 3-DEHYDROGENASE"/>
    <property type="match status" value="1"/>
</dbReference>
<organism evidence="6 7">
    <name type="scientific">Amycolatopsis bartoniae</name>
    <dbReference type="NCBI Taxonomy" id="941986"/>
    <lineage>
        <taxon>Bacteria</taxon>
        <taxon>Bacillati</taxon>
        <taxon>Actinomycetota</taxon>
        <taxon>Actinomycetes</taxon>
        <taxon>Pseudonocardiales</taxon>
        <taxon>Pseudonocardiaceae</taxon>
        <taxon>Amycolatopsis</taxon>
    </lineage>
</organism>
<dbReference type="InterPro" id="IPR011032">
    <property type="entry name" value="GroES-like_sf"/>
</dbReference>
<dbReference type="RefSeq" id="WP_183176992.1">
    <property type="nucleotide sequence ID" value="NZ_BNAV01000001.1"/>
</dbReference>
<dbReference type="Pfam" id="PF08240">
    <property type="entry name" value="ADH_N"/>
    <property type="match status" value="1"/>
</dbReference>
<dbReference type="EMBL" id="BNAV01000001">
    <property type="protein sequence ID" value="GHF36441.1"/>
    <property type="molecule type" value="Genomic_DNA"/>
</dbReference>